<dbReference type="AlphaFoldDB" id="A0A2S6MWV8"/>
<dbReference type="CDD" id="cd09872">
    <property type="entry name" value="PIN_Sll0205-like"/>
    <property type="match status" value="1"/>
</dbReference>
<sequence>MTDTLLLDTHILLWLDSGSDRLRPTTRERIDACWRGGGTILVSAVSVWEIAVLVDAGRIGLDLPVAAWIERFATRPGIDIVPLGYPAAAQAYQLHDLAHRDPGDRLLIATAIERCCPLVTYDARIAAFAGTFGGQYGFAAVA</sequence>
<dbReference type="EMBL" id="NHRY01000265">
    <property type="protein sequence ID" value="PPQ26854.1"/>
    <property type="molecule type" value="Genomic_DNA"/>
</dbReference>
<evidence type="ECO:0000313" key="3">
    <source>
        <dbReference type="Proteomes" id="UP000239724"/>
    </source>
</evidence>
<dbReference type="PANTHER" id="PTHR36173">
    <property type="entry name" value="RIBONUCLEASE VAPC16-RELATED"/>
    <property type="match status" value="1"/>
</dbReference>
<name>A0A2S6MWV8_RHOGL</name>
<dbReference type="InterPro" id="IPR041705">
    <property type="entry name" value="PIN_Sll0205"/>
</dbReference>
<dbReference type="InterPro" id="IPR052919">
    <property type="entry name" value="TA_system_RNase"/>
</dbReference>
<protein>
    <submittedName>
        <fullName evidence="2">PIN domain nuclease</fullName>
    </submittedName>
</protein>
<dbReference type="SUPFAM" id="SSF88723">
    <property type="entry name" value="PIN domain-like"/>
    <property type="match status" value="1"/>
</dbReference>
<gene>
    <name evidence="2" type="ORF">CCS01_28855</name>
</gene>
<evidence type="ECO:0000313" key="2">
    <source>
        <dbReference type="EMBL" id="PPQ26854.1"/>
    </source>
</evidence>
<proteinExistence type="predicted"/>
<accession>A0A2S6MWV8</accession>
<dbReference type="RefSeq" id="WP_104522293.1">
    <property type="nucleotide sequence ID" value="NZ_NHRY01000265.1"/>
</dbReference>
<dbReference type="PANTHER" id="PTHR36173:SF1">
    <property type="entry name" value="RIBONUCLEASE VAPC22"/>
    <property type="match status" value="1"/>
</dbReference>
<dbReference type="Proteomes" id="UP000239724">
    <property type="component" value="Unassembled WGS sequence"/>
</dbReference>
<organism evidence="2 3">
    <name type="scientific">Rhodopila globiformis</name>
    <name type="common">Rhodopseudomonas globiformis</name>
    <dbReference type="NCBI Taxonomy" id="1071"/>
    <lineage>
        <taxon>Bacteria</taxon>
        <taxon>Pseudomonadati</taxon>
        <taxon>Pseudomonadota</taxon>
        <taxon>Alphaproteobacteria</taxon>
        <taxon>Acetobacterales</taxon>
        <taxon>Acetobacteraceae</taxon>
        <taxon>Rhodopila</taxon>
    </lineage>
</organism>
<dbReference type="Pfam" id="PF01850">
    <property type="entry name" value="PIN"/>
    <property type="match status" value="1"/>
</dbReference>
<reference evidence="2 3" key="1">
    <citation type="journal article" date="2018" name="Arch. Microbiol.">
        <title>New insights into the metabolic potential of the phototrophic purple bacterium Rhodopila globiformis DSM 161(T) from its draft genome sequence and evidence for a vanadium-dependent nitrogenase.</title>
        <authorList>
            <person name="Imhoff J.F."/>
            <person name="Rahn T."/>
            <person name="Kunzel S."/>
            <person name="Neulinger S.C."/>
        </authorList>
    </citation>
    <scope>NUCLEOTIDE SEQUENCE [LARGE SCALE GENOMIC DNA]</scope>
    <source>
        <strain evidence="2 3">DSM 161</strain>
    </source>
</reference>
<dbReference type="Gene3D" id="3.40.50.1010">
    <property type="entry name" value="5'-nuclease"/>
    <property type="match status" value="1"/>
</dbReference>
<dbReference type="OrthoDB" id="9798990at2"/>
<dbReference type="InterPro" id="IPR002716">
    <property type="entry name" value="PIN_dom"/>
</dbReference>
<comment type="caution">
    <text evidence="2">The sequence shown here is derived from an EMBL/GenBank/DDBJ whole genome shotgun (WGS) entry which is preliminary data.</text>
</comment>
<evidence type="ECO:0000259" key="1">
    <source>
        <dbReference type="Pfam" id="PF01850"/>
    </source>
</evidence>
<dbReference type="InterPro" id="IPR029060">
    <property type="entry name" value="PIN-like_dom_sf"/>
</dbReference>
<keyword evidence="3" id="KW-1185">Reference proteome</keyword>
<feature type="domain" description="PIN" evidence="1">
    <location>
        <begin position="6"/>
        <end position="129"/>
    </location>
</feature>